<name>A0AAD5YTC2_9AGAR</name>
<keyword evidence="5" id="KW-0206">Cytoskeleton</keyword>
<feature type="coiled-coil region" evidence="6">
    <location>
        <begin position="65"/>
        <end position="127"/>
    </location>
</feature>
<sequence>MLRITMNDMTTPQKVANASGISPIHRHVLSLSLRTPRTPGPPLRDLSWLNSTINDPSVSPLIAEISRLQKELDRANESIDDKIDKLEDAGLGVVGLTQKLEDARAQINFLEDEIARLKRTEERRSRRLERIRCQKCKFKVDARHILQEDDSFLDNSRMSLEPSVSQLTTTEDLRQNLQVVNEELAGLKKKWREEKKQLVTENAVLQDAANRLNAQVKEEARRLADTERKGEKKRLTVENELENARKTIQELEGELKSERSRLRNLDTQQNRMLRDKDDLLNQLKRTESDMDEVRQQLHQFKHENNVLEKELRENATAEQRARHLEKKVSENQRTIEALRQERSSLSADFKDLQRRYADASERADRLRKEYTSTANSHEKRRGELDIRLLEIEDLKRALQKQSTKVQRAEEEKERVIAEKHDVSRTIAALEADLRRVRRDAESFGRDLRALKTEKEKAEAKYKDEIARLERNKRQSQAQLKLLTDELDQQKEEIVDVQYQLRNHVCSSDDHQVADLKLQHNKECKGLLVQIRYLKAKFTREALFRDHLGYQKLYLLEILSQFERGERKILVAISRIGYPVAPSRPKKLNKFRAAGLMIIFISRVRRASAAWQKQSALKQEVVLALDKMHRRRAAAASS</sequence>
<protein>
    <recommendedName>
        <fullName evidence="7">Pericentrin/AKAP-450 centrosomal targeting domain-containing protein</fullName>
    </recommendedName>
</protein>
<evidence type="ECO:0000256" key="5">
    <source>
        <dbReference type="ARBA" id="ARBA00023212"/>
    </source>
</evidence>
<dbReference type="Proteomes" id="UP001213000">
    <property type="component" value="Unassembled WGS sequence"/>
</dbReference>
<evidence type="ECO:0000313" key="9">
    <source>
        <dbReference type="Proteomes" id="UP001213000"/>
    </source>
</evidence>
<feature type="coiled-coil region" evidence="6">
    <location>
        <begin position="170"/>
        <end position="499"/>
    </location>
</feature>
<comment type="subcellular location">
    <subcellularLocation>
        <location evidence="1">Cytoplasm</location>
        <location evidence="1">Cytoskeleton</location>
        <location evidence="1">Microtubule organizing center</location>
    </subcellularLocation>
</comment>
<dbReference type="AlphaFoldDB" id="A0AAD5YTC2"/>
<keyword evidence="9" id="KW-1185">Reference proteome</keyword>
<evidence type="ECO:0000256" key="6">
    <source>
        <dbReference type="SAM" id="Coils"/>
    </source>
</evidence>
<dbReference type="InterPro" id="IPR019528">
    <property type="entry name" value="PACT_domain"/>
</dbReference>
<reference evidence="8" key="1">
    <citation type="submission" date="2022-07" db="EMBL/GenBank/DDBJ databases">
        <title>Genome Sequence of Leucocoprinus birnbaumii.</title>
        <authorList>
            <person name="Buettner E."/>
        </authorList>
    </citation>
    <scope>NUCLEOTIDE SEQUENCE</scope>
    <source>
        <strain evidence="8">VT141</strain>
    </source>
</reference>
<keyword evidence="2" id="KW-0963">Cytoplasm</keyword>
<keyword evidence="4 6" id="KW-0175">Coiled coil</keyword>
<dbReference type="GO" id="GO:0005815">
    <property type="term" value="C:microtubule organizing center"/>
    <property type="evidence" value="ECO:0007669"/>
    <property type="project" value="UniProtKB-SubCell"/>
</dbReference>
<dbReference type="EMBL" id="JANIEX010000765">
    <property type="protein sequence ID" value="KAJ3563380.1"/>
    <property type="molecule type" value="Genomic_DNA"/>
</dbReference>
<dbReference type="Pfam" id="PF10495">
    <property type="entry name" value="PACT_coil_coil"/>
    <property type="match status" value="1"/>
</dbReference>
<comment type="caution">
    <text evidence="8">The sequence shown here is derived from an EMBL/GenBank/DDBJ whole genome shotgun (WGS) entry which is preliminary data.</text>
</comment>
<proteinExistence type="predicted"/>
<dbReference type="Gene3D" id="1.10.287.1490">
    <property type="match status" value="2"/>
</dbReference>
<accession>A0AAD5YTC2</accession>
<evidence type="ECO:0000313" key="8">
    <source>
        <dbReference type="EMBL" id="KAJ3563380.1"/>
    </source>
</evidence>
<evidence type="ECO:0000256" key="2">
    <source>
        <dbReference type="ARBA" id="ARBA00022490"/>
    </source>
</evidence>
<dbReference type="GO" id="GO:0005737">
    <property type="term" value="C:cytoplasm"/>
    <property type="evidence" value="ECO:0007669"/>
    <property type="project" value="UniProtKB-ARBA"/>
</dbReference>
<keyword evidence="3" id="KW-0597">Phosphoprotein</keyword>
<evidence type="ECO:0000256" key="3">
    <source>
        <dbReference type="ARBA" id="ARBA00022553"/>
    </source>
</evidence>
<gene>
    <name evidence="8" type="ORF">NP233_g8980</name>
</gene>
<evidence type="ECO:0000256" key="1">
    <source>
        <dbReference type="ARBA" id="ARBA00004267"/>
    </source>
</evidence>
<feature type="domain" description="Pericentrin/AKAP-450 centrosomal targeting" evidence="7">
    <location>
        <begin position="536"/>
        <end position="610"/>
    </location>
</feature>
<evidence type="ECO:0000259" key="7">
    <source>
        <dbReference type="Pfam" id="PF10495"/>
    </source>
</evidence>
<evidence type="ECO:0000256" key="4">
    <source>
        <dbReference type="ARBA" id="ARBA00023054"/>
    </source>
</evidence>
<organism evidence="8 9">
    <name type="scientific">Leucocoprinus birnbaumii</name>
    <dbReference type="NCBI Taxonomy" id="56174"/>
    <lineage>
        <taxon>Eukaryota</taxon>
        <taxon>Fungi</taxon>
        <taxon>Dikarya</taxon>
        <taxon>Basidiomycota</taxon>
        <taxon>Agaricomycotina</taxon>
        <taxon>Agaricomycetes</taxon>
        <taxon>Agaricomycetidae</taxon>
        <taxon>Agaricales</taxon>
        <taxon>Agaricineae</taxon>
        <taxon>Agaricaceae</taxon>
        <taxon>Leucocoprinus</taxon>
    </lineage>
</organism>